<dbReference type="EMBL" id="LNIX01000005">
    <property type="protein sequence ID" value="OXA53489.1"/>
    <property type="molecule type" value="Genomic_DNA"/>
</dbReference>
<feature type="region of interest" description="Disordered" evidence="1">
    <location>
        <begin position="1"/>
        <end position="33"/>
    </location>
</feature>
<dbReference type="Proteomes" id="UP000198287">
    <property type="component" value="Unassembled WGS sequence"/>
</dbReference>
<dbReference type="PANTHER" id="PTHR31025">
    <property type="entry name" value="SI:CH211-196P9.1-RELATED"/>
    <property type="match status" value="1"/>
</dbReference>
<evidence type="ECO:0000313" key="3">
    <source>
        <dbReference type="Proteomes" id="UP000198287"/>
    </source>
</evidence>
<dbReference type="AlphaFoldDB" id="A0A226E7R4"/>
<feature type="compositionally biased region" description="Polar residues" evidence="1">
    <location>
        <begin position="1"/>
        <end position="14"/>
    </location>
</feature>
<organism evidence="2 3">
    <name type="scientific">Folsomia candida</name>
    <name type="common">Springtail</name>
    <dbReference type="NCBI Taxonomy" id="158441"/>
    <lineage>
        <taxon>Eukaryota</taxon>
        <taxon>Metazoa</taxon>
        <taxon>Ecdysozoa</taxon>
        <taxon>Arthropoda</taxon>
        <taxon>Hexapoda</taxon>
        <taxon>Collembola</taxon>
        <taxon>Entomobryomorpha</taxon>
        <taxon>Isotomoidea</taxon>
        <taxon>Isotomidae</taxon>
        <taxon>Proisotominae</taxon>
        <taxon>Folsomia</taxon>
    </lineage>
</organism>
<protein>
    <submittedName>
        <fullName evidence="2">Uncharacterized protein</fullName>
    </submittedName>
</protein>
<evidence type="ECO:0000313" key="2">
    <source>
        <dbReference type="EMBL" id="OXA53489.1"/>
    </source>
</evidence>
<sequence length="417" mass="47057">MPLKPHQNSPSKSLENLDDDTASGFSASIMSDREARDRGLIGLDLLKKKIQSTPKSKTVHRQVVMSAAKQVSSLPSATVTSVTPDTSQLTSQPNYQIVSCPQDQSVGNDNFQSNENPPFQISYFLGSPPDPPQKLHSGTIYGFDIDAVLRTNDFVRNIIATKTRPDSSLFILRADRQAIAAVLIDAIIQNLGTSPSKQAMEQLAKNLVNLYPCFGDPRIPGNGWTMWWFHTTYAPAATGFLEERLKSQRRNTAEERRMNKSKDSVISIVGLDWGSDLEEEDPEPDEGLLEYMKQNNGAEILDLMKQSVFWRRTVIRRHLVLLSDTSTNRQMSVPGIQAISLKMRHLFDVEDMICQDFNIRHPSLKLVMYDRWPKVSKLIVEYAEQSGVDFRKKLGVEKSRYEFTNGKDCIKTFLLLS</sequence>
<reference evidence="2 3" key="1">
    <citation type="submission" date="2015-12" db="EMBL/GenBank/DDBJ databases">
        <title>The genome of Folsomia candida.</title>
        <authorList>
            <person name="Faddeeva A."/>
            <person name="Derks M.F."/>
            <person name="Anvar Y."/>
            <person name="Smit S."/>
            <person name="Van Straalen N."/>
            <person name="Roelofs D."/>
        </authorList>
    </citation>
    <scope>NUCLEOTIDE SEQUENCE [LARGE SCALE GENOMIC DNA]</scope>
    <source>
        <strain evidence="2 3">VU population</strain>
        <tissue evidence="2">Whole body</tissue>
    </source>
</reference>
<keyword evidence="3" id="KW-1185">Reference proteome</keyword>
<comment type="caution">
    <text evidence="2">The sequence shown here is derived from an EMBL/GenBank/DDBJ whole genome shotgun (WGS) entry which is preliminary data.</text>
</comment>
<evidence type="ECO:0000256" key="1">
    <source>
        <dbReference type="SAM" id="MobiDB-lite"/>
    </source>
</evidence>
<accession>A0A226E7R4</accession>
<proteinExistence type="predicted"/>
<name>A0A226E7R4_FOLCA</name>
<gene>
    <name evidence="2" type="ORF">Fcan01_11491</name>
</gene>
<dbReference type="OrthoDB" id="8963080at2759"/>
<dbReference type="PANTHER" id="PTHR31025:SF9">
    <property type="entry name" value="SI:DKEY-286J15.1"/>
    <property type="match status" value="1"/>
</dbReference>